<accession>A0AAD5TAF7</accession>
<name>A0AAD5TAF7_9FUNG</name>
<dbReference type="EMBL" id="JADGJH010000021">
    <property type="protein sequence ID" value="KAJ3141998.1"/>
    <property type="molecule type" value="Genomic_DNA"/>
</dbReference>
<evidence type="ECO:0000256" key="1">
    <source>
        <dbReference type="SAM" id="MobiDB-lite"/>
    </source>
</evidence>
<protein>
    <submittedName>
        <fullName evidence="2">Uncharacterized protein</fullName>
    </submittedName>
</protein>
<feature type="compositionally biased region" description="Low complexity" evidence="1">
    <location>
        <begin position="50"/>
        <end position="84"/>
    </location>
</feature>
<dbReference type="AlphaFoldDB" id="A0AAD5TAF7"/>
<reference evidence="2" key="1">
    <citation type="submission" date="2020-05" db="EMBL/GenBank/DDBJ databases">
        <title>Phylogenomic resolution of chytrid fungi.</title>
        <authorList>
            <person name="Stajich J.E."/>
            <person name="Amses K."/>
            <person name="Simmons R."/>
            <person name="Seto K."/>
            <person name="Myers J."/>
            <person name="Bonds A."/>
            <person name="Quandt C.A."/>
            <person name="Barry K."/>
            <person name="Liu P."/>
            <person name="Grigoriev I."/>
            <person name="Longcore J.E."/>
            <person name="James T.Y."/>
        </authorList>
    </citation>
    <scope>NUCLEOTIDE SEQUENCE</scope>
    <source>
        <strain evidence="2">JEL0513</strain>
    </source>
</reference>
<sequence>MLALEPNPESRFPQPSFAARTFSSSTESRMLALEEAFAQFANDLAQIPDTEVTTTPTQTSPRFSVASSMHSSTSTAAAESRLTSRPCMRIDPPTQIADSLERINLPRRQHRSKSNVKGPRNWSDDSTTTDFRGHTFSADEQAQKNCEKIDNASNRKGCDADRHIWKRKKKFASSSSKGGDSLWDLDATRNVCYGEA</sequence>
<feature type="region of interest" description="Disordered" evidence="1">
    <location>
        <begin position="48"/>
        <end position="160"/>
    </location>
</feature>
<dbReference type="Proteomes" id="UP001211907">
    <property type="component" value="Unassembled WGS sequence"/>
</dbReference>
<evidence type="ECO:0000313" key="3">
    <source>
        <dbReference type="Proteomes" id="UP001211907"/>
    </source>
</evidence>
<proteinExistence type="predicted"/>
<gene>
    <name evidence="2" type="ORF">HK100_004176</name>
</gene>
<evidence type="ECO:0000313" key="2">
    <source>
        <dbReference type="EMBL" id="KAJ3141998.1"/>
    </source>
</evidence>
<comment type="caution">
    <text evidence="2">The sequence shown here is derived from an EMBL/GenBank/DDBJ whole genome shotgun (WGS) entry which is preliminary data.</text>
</comment>
<keyword evidence="3" id="KW-1185">Reference proteome</keyword>
<feature type="compositionally biased region" description="Basic residues" evidence="1">
    <location>
        <begin position="105"/>
        <end position="114"/>
    </location>
</feature>
<organism evidence="2 3">
    <name type="scientific">Physocladia obscura</name>
    <dbReference type="NCBI Taxonomy" id="109957"/>
    <lineage>
        <taxon>Eukaryota</taxon>
        <taxon>Fungi</taxon>
        <taxon>Fungi incertae sedis</taxon>
        <taxon>Chytridiomycota</taxon>
        <taxon>Chytridiomycota incertae sedis</taxon>
        <taxon>Chytridiomycetes</taxon>
        <taxon>Chytridiales</taxon>
        <taxon>Chytriomycetaceae</taxon>
        <taxon>Physocladia</taxon>
    </lineage>
</organism>
<feature type="compositionally biased region" description="Basic and acidic residues" evidence="1">
    <location>
        <begin position="141"/>
        <end position="150"/>
    </location>
</feature>